<dbReference type="PANTHER" id="PTHR46558">
    <property type="entry name" value="TRACRIPTIONAL REGULATORY PROTEIN-RELATED-RELATED"/>
    <property type="match status" value="1"/>
</dbReference>
<name>A0ABX1E851_9PROT</name>
<evidence type="ECO:0000313" key="3">
    <source>
        <dbReference type="EMBL" id="NKC33404.1"/>
    </source>
</evidence>
<dbReference type="PROSITE" id="PS50943">
    <property type="entry name" value="HTH_CROC1"/>
    <property type="match status" value="1"/>
</dbReference>
<feature type="domain" description="HTH cro/C1-type" evidence="2">
    <location>
        <begin position="33"/>
        <end position="87"/>
    </location>
</feature>
<protein>
    <submittedName>
        <fullName evidence="3">Helix-turn-helix transcriptional regulator</fullName>
    </submittedName>
</protein>
<dbReference type="SMART" id="SM00530">
    <property type="entry name" value="HTH_XRE"/>
    <property type="match status" value="1"/>
</dbReference>
<organism evidence="3 4">
    <name type="scientific">Falsiroseomonas selenitidurans</name>
    <dbReference type="NCBI Taxonomy" id="2716335"/>
    <lineage>
        <taxon>Bacteria</taxon>
        <taxon>Pseudomonadati</taxon>
        <taxon>Pseudomonadota</taxon>
        <taxon>Alphaproteobacteria</taxon>
        <taxon>Acetobacterales</taxon>
        <taxon>Roseomonadaceae</taxon>
        <taxon>Falsiroseomonas</taxon>
    </lineage>
</organism>
<proteinExistence type="predicted"/>
<dbReference type="Pfam" id="PF01381">
    <property type="entry name" value="HTH_3"/>
    <property type="match status" value="1"/>
</dbReference>
<dbReference type="PANTHER" id="PTHR46558:SF4">
    <property type="entry name" value="DNA-BIDING PHAGE PROTEIN"/>
    <property type="match status" value="1"/>
</dbReference>
<dbReference type="EMBL" id="JAAVNE010000044">
    <property type="protein sequence ID" value="NKC33404.1"/>
    <property type="molecule type" value="Genomic_DNA"/>
</dbReference>
<keyword evidence="4" id="KW-1185">Reference proteome</keyword>
<reference evidence="3 4" key="1">
    <citation type="submission" date="2020-03" db="EMBL/GenBank/DDBJ databases">
        <title>Roseomonas selenitidurans sp. nov. isolated from urban soil.</title>
        <authorList>
            <person name="Liu H."/>
        </authorList>
    </citation>
    <scope>NUCLEOTIDE SEQUENCE [LARGE SCALE GENOMIC DNA]</scope>
    <source>
        <strain evidence="3 4">BU-1</strain>
    </source>
</reference>
<accession>A0ABX1E851</accession>
<dbReference type="SUPFAM" id="SSF47413">
    <property type="entry name" value="lambda repressor-like DNA-binding domains"/>
    <property type="match status" value="1"/>
</dbReference>
<dbReference type="InterPro" id="IPR010982">
    <property type="entry name" value="Lambda_DNA-bd_dom_sf"/>
</dbReference>
<dbReference type="RefSeq" id="WP_168034131.1">
    <property type="nucleotide sequence ID" value="NZ_JAAVNE010000044.1"/>
</dbReference>
<dbReference type="Proteomes" id="UP000787635">
    <property type="component" value="Unassembled WGS sequence"/>
</dbReference>
<evidence type="ECO:0000313" key="4">
    <source>
        <dbReference type="Proteomes" id="UP000787635"/>
    </source>
</evidence>
<dbReference type="InterPro" id="IPR001387">
    <property type="entry name" value="Cro/C1-type_HTH"/>
</dbReference>
<dbReference type="CDD" id="cd00093">
    <property type="entry name" value="HTH_XRE"/>
    <property type="match status" value="1"/>
</dbReference>
<evidence type="ECO:0000256" key="1">
    <source>
        <dbReference type="ARBA" id="ARBA00023125"/>
    </source>
</evidence>
<sequence length="144" mass="15501">MSYASPAAEPAAPFVAASKAAAEHINVLLGQRVRELRKLRRMSQSELAVHLDVSFQQVQKYEQGTNRISVSSLLQIAQALKVRPDVLLGEAPGLDSAASGESALRPVAEQVRLLELFDSIADAAWRAKVLDLVELLGTASRRGA</sequence>
<keyword evidence="1" id="KW-0238">DNA-binding</keyword>
<evidence type="ECO:0000259" key="2">
    <source>
        <dbReference type="PROSITE" id="PS50943"/>
    </source>
</evidence>
<comment type="caution">
    <text evidence="3">The sequence shown here is derived from an EMBL/GenBank/DDBJ whole genome shotgun (WGS) entry which is preliminary data.</text>
</comment>
<gene>
    <name evidence="3" type="ORF">HEQ75_21260</name>
</gene>
<dbReference type="Gene3D" id="1.10.260.40">
    <property type="entry name" value="lambda repressor-like DNA-binding domains"/>
    <property type="match status" value="1"/>
</dbReference>